<sequence length="71" mass="7130">MKLSPGEAADKAGIPAGAIIRSIDGVKIADQVGAIVRIRSYAPGATVTILVDLPTGGQKSFKVLLGSAPSN</sequence>
<dbReference type="AlphaFoldDB" id="A0A6J6QW02"/>
<organism evidence="2">
    <name type="scientific">freshwater metagenome</name>
    <dbReference type="NCBI Taxonomy" id="449393"/>
    <lineage>
        <taxon>unclassified sequences</taxon>
        <taxon>metagenomes</taxon>
        <taxon>ecological metagenomes</taxon>
    </lineage>
</organism>
<proteinExistence type="predicted"/>
<dbReference type="EMBL" id="CAEZYE010000046">
    <property type="protein sequence ID" value="CAB4713763.1"/>
    <property type="molecule type" value="Genomic_DNA"/>
</dbReference>
<reference evidence="2" key="1">
    <citation type="submission" date="2020-05" db="EMBL/GenBank/DDBJ databases">
        <authorList>
            <person name="Chiriac C."/>
            <person name="Salcher M."/>
            <person name="Ghai R."/>
            <person name="Kavagutti S V."/>
        </authorList>
    </citation>
    <scope>NUCLEOTIDE SEQUENCE</scope>
</reference>
<dbReference type="Pfam" id="PF17820">
    <property type="entry name" value="PDZ_6"/>
    <property type="match status" value="1"/>
</dbReference>
<evidence type="ECO:0000313" key="2">
    <source>
        <dbReference type="EMBL" id="CAB4713763.1"/>
    </source>
</evidence>
<dbReference type="Gene3D" id="2.30.42.10">
    <property type="match status" value="1"/>
</dbReference>
<evidence type="ECO:0000259" key="1">
    <source>
        <dbReference type="Pfam" id="PF17820"/>
    </source>
</evidence>
<accession>A0A6J6QW02</accession>
<protein>
    <submittedName>
        <fullName evidence="2">Unannotated protein</fullName>
    </submittedName>
</protein>
<dbReference type="SUPFAM" id="SSF50156">
    <property type="entry name" value="PDZ domain-like"/>
    <property type="match status" value="1"/>
</dbReference>
<dbReference type="InterPro" id="IPR036034">
    <property type="entry name" value="PDZ_sf"/>
</dbReference>
<name>A0A6J6QW02_9ZZZZ</name>
<dbReference type="InterPro" id="IPR041489">
    <property type="entry name" value="PDZ_6"/>
</dbReference>
<gene>
    <name evidence="2" type="ORF">UFOPK2655_00908</name>
</gene>
<feature type="domain" description="PDZ" evidence="1">
    <location>
        <begin position="4"/>
        <end position="51"/>
    </location>
</feature>